<evidence type="ECO:0000256" key="2">
    <source>
        <dbReference type="SAM" id="SignalP"/>
    </source>
</evidence>
<evidence type="ECO:0000256" key="1">
    <source>
        <dbReference type="SAM" id="MobiDB-lite"/>
    </source>
</evidence>
<accession>A0ABM1J6I2</accession>
<keyword evidence="2" id="KW-0732">Signal</keyword>
<gene>
    <name evidence="4" type="primary">LOC107072552</name>
</gene>
<name>A0ABM1J6I2_POLDO</name>
<dbReference type="GeneID" id="107072552"/>
<feature type="region of interest" description="Disordered" evidence="1">
    <location>
        <begin position="46"/>
        <end position="95"/>
    </location>
</feature>
<dbReference type="RefSeq" id="XP_015188070.1">
    <property type="nucleotide sequence ID" value="XM_015332584.1"/>
</dbReference>
<feature type="signal peptide" evidence="2">
    <location>
        <begin position="1"/>
        <end position="21"/>
    </location>
</feature>
<proteinExistence type="predicted"/>
<sequence length="121" mass="13098">MRKLLALSVIILASVMINAQGQVSPPKPSVYGTTFDEIIVSSNLSVRRKSKENRQGKRLLSNVPSGTTGSPEKSTPVASRLVSNDGSRVTPVKRTKRESIISQTRYLDLGVAGYLLKSQKG</sequence>
<feature type="compositionally biased region" description="Polar residues" evidence="1">
    <location>
        <begin position="62"/>
        <end position="87"/>
    </location>
</feature>
<protein>
    <submittedName>
        <fullName evidence="4">Uncharacterized protein LOC107072552</fullName>
    </submittedName>
</protein>
<feature type="chain" id="PRO_5046804192" evidence="2">
    <location>
        <begin position="22"/>
        <end position="121"/>
    </location>
</feature>
<reference evidence="4" key="1">
    <citation type="submission" date="2025-08" db="UniProtKB">
        <authorList>
            <consortium name="RefSeq"/>
        </authorList>
    </citation>
    <scope>IDENTIFICATION</scope>
    <source>
        <tissue evidence="4">Whole body</tissue>
    </source>
</reference>
<dbReference type="Proteomes" id="UP000694924">
    <property type="component" value="Unplaced"/>
</dbReference>
<evidence type="ECO:0000313" key="4">
    <source>
        <dbReference type="RefSeq" id="XP_015188070.1"/>
    </source>
</evidence>
<keyword evidence="3" id="KW-1185">Reference proteome</keyword>
<evidence type="ECO:0000313" key="3">
    <source>
        <dbReference type="Proteomes" id="UP000694924"/>
    </source>
</evidence>
<organism evidence="3 4">
    <name type="scientific">Polistes dominula</name>
    <name type="common">European paper wasp</name>
    <name type="synonym">Vespa dominula</name>
    <dbReference type="NCBI Taxonomy" id="743375"/>
    <lineage>
        <taxon>Eukaryota</taxon>
        <taxon>Metazoa</taxon>
        <taxon>Ecdysozoa</taxon>
        <taxon>Arthropoda</taxon>
        <taxon>Hexapoda</taxon>
        <taxon>Insecta</taxon>
        <taxon>Pterygota</taxon>
        <taxon>Neoptera</taxon>
        <taxon>Endopterygota</taxon>
        <taxon>Hymenoptera</taxon>
        <taxon>Apocrita</taxon>
        <taxon>Aculeata</taxon>
        <taxon>Vespoidea</taxon>
        <taxon>Vespidae</taxon>
        <taxon>Polistinae</taxon>
        <taxon>Polistini</taxon>
        <taxon>Polistes</taxon>
    </lineage>
</organism>